<keyword evidence="2" id="KW-1185">Reference proteome</keyword>
<reference evidence="1" key="1">
    <citation type="journal article" date="2020" name="Stud. Mycol.">
        <title>101 Dothideomycetes genomes: a test case for predicting lifestyles and emergence of pathogens.</title>
        <authorList>
            <person name="Haridas S."/>
            <person name="Albert R."/>
            <person name="Binder M."/>
            <person name="Bloem J."/>
            <person name="Labutti K."/>
            <person name="Salamov A."/>
            <person name="Andreopoulos B."/>
            <person name="Baker S."/>
            <person name="Barry K."/>
            <person name="Bills G."/>
            <person name="Bluhm B."/>
            <person name="Cannon C."/>
            <person name="Castanera R."/>
            <person name="Culley D."/>
            <person name="Daum C."/>
            <person name="Ezra D."/>
            <person name="Gonzalez J."/>
            <person name="Henrissat B."/>
            <person name="Kuo A."/>
            <person name="Liang C."/>
            <person name="Lipzen A."/>
            <person name="Lutzoni F."/>
            <person name="Magnuson J."/>
            <person name="Mondo S."/>
            <person name="Nolan M."/>
            <person name="Ohm R."/>
            <person name="Pangilinan J."/>
            <person name="Park H.-J."/>
            <person name="Ramirez L."/>
            <person name="Alfaro M."/>
            <person name="Sun H."/>
            <person name="Tritt A."/>
            <person name="Yoshinaga Y."/>
            <person name="Zwiers L.-H."/>
            <person name="Turgeon B."/>
            <person name="Goodwin S."/>
            <person name="Spatafora J."/>
            <person name="Crous P."/>
            <person name="Grigoriev I."/>
        </authorList>
    </citation>
    <scope>NUCLEOTIDE SEQUENCE</scope>
    <source>
        <strain evidence="1">CBS 130266</strain>
    </source>
</reference>
<comment type="caution">
    <text evidence="1">The sequence shown here is derived from an EMBL/GenBank/DDBJ whole genome shotgun (WGS) entry which is preliminary data.</text>
</comment>
<dbReference type="AlphaFoldDB" id="A0A9P4U2L8"/>
<accession>A0A9P4U2L8</accession>
<evidence type="ECO:0000313" key="2">
    <source>
        <dbReference type="Proteomes" id="UP000800235"/>
    </source>
</evidence>
<gene>
    <name evidence="1" type="ORF">EJ08DRAFT_426233</name>
</gene>
<dbReference type="EMBL" id="MU007015">
    <property type="protein sequence ID" value="KAF2434676.1"/>
    <property type="molecule type" value="Genomic_DNA"/>
</dbReference>
<proteinExistence type="predicted"/>
<organism evidence="1 2">
    <name type="scientific">Tothia fuscella</name>
    <dbReference type="NCBI Taxonomy" id="1048955"/>
    <lineage>
        <taxon>Eukaryota</taxon>
        <taxon>Fungi</taxon>
        <taxon>Dikarya</taxon>
        <taxon>Ascomycota</taxon>
        <taxon>Pezizomycotina</taxon>
        <taxon>Dothideomycetes</taxon>
        <taxon>Pleosporomycetidae</taxon>
        <taxon>Venturiales</taxon>
        <taxon>Cylindrosympodiaceae</taxon>
        <taxon>Tothia</taxon>
    </lineage>
</organism>
<name>A0A9P4U2L8_9PEZI</name>
<sequence>MHMNDVSAEQVPHNTRLSYCFLGKEIYICILGTSGNGPGTCFDVGLWWLHCPTLQLVRNSLSKQHRALESMHPWRTVALLQSVPEGKDWKAIFLDPLLHIDSGNERVLASNHEATQAASGIALLQASCSVLHLLSQRKPIPSSFIFFLDRLPNNLVLCTVVDDFKDRSLRNLPCHGQ</sequence>
<dbReference type="Proteomes" id="UP000800235">
    <property type="component" value="Unassembled WGS sequence"/>
</dbReference>
<evidence type="ECO:0000313" key="1">
    <source>
        <dbReference type="EMBL" id="KAF2434676.1"/>
    </source>
</evidence>
<protein>
    <submittedName>
        <fullName evidence="1">Uncharacterized protein</fullName>
    </submittedName>
</protein>